<evidence type="ECO:0000256" key="4">
    <source>
        <dbReference type="ARBA" id="ARBA00023125"/>
    </source>
</evidence>
<dbReference type="GO" id="GO:0000981">
    <property type="term" value="F:DNA-binding transcription factor activity, RNA polymerase II-specific"/>
    <property type="evidence" value="ECO:0007669"/>
    <property type="project" value="TreeGrafter"/>
</dbReference>
<accession>A0AA41ML34</accession>
<sequence length="107" mass="11789">MVTEKGDFGSRAGGSVSGGSSSDSGASDHGASSKKSLWLPKCSQYRNHGYASLLKGHKCFYMFQVCQYKNCNLITKRQCVMAVQMTLRRQQSKEELGISHPIPLQSR</sequence>
<dbReference type="GO" id="GO:0007548">
    <property type="term" value="P:sex differentiation"/>
    <property type="evidence" value="ECO:0007669"/>
    <property type="project" value="TreeGrafter"/>
</dbReference>
<keyword evidence="2 6" id="KW-0479">Metal-binding</keyword>
<feature type="domain" description="DM" evidence="8">
    <location>
        <begin position="42"/>
        <end position="89"/>
    </location>
</feature>
<evidence type="ECO:0000259" key="8">
    <source>
        <dbReference type="PROSITE" id="PS50809"/>
    </source>
</evidence>
<dbReference type="EMBL" id="JAATJV010211964">
    <property type="protein sequence ID" value="MBZ3873788.1"/>
    <property type="molecule type" value="Genomic_DNA"/>
</dbReference>
<evidence type="ECO:0000256" key="7">
    <source>
        <dbReference type="SAM" id="MobiDB-lite"/>
    </source>
</evidence>
<dbReference type="InterPro" id="IPR036407">
    <property type="entry name" value="DM_DNA-bd_sf"/>
</dbReference>
<feature type="DNA-binding region" description="DM" evidence="6">
    <location>
        <begin position="42"/>
        <end position="89"/>
    </location>
</feature>
<evidence type="ECO:0000313" key="10">
    <source>
        <dbReference type="Proteomes" id="UP001166674"/>
    </source>
</evidence>
<dbReference type="Gene3D" id="4.10.1040.10">
    <property type="entry name" value="DM DNA-binding domain"/>
    <property type="match status" value="1"/>
</dbReference>
<keyword evidence="10" id="KW-1185">Reference proteome</keyword>
<dbReference type="AlphaFoldDB" id="A0AA41ML34"/>
<dbReference type="GO" id="GO:0000978">
    <property type="term" value="F:RNA polymerase II cis-regulatory region sequence-specific DNA binding"/>
    <property type="evidence" value="ECO:0007669"/>
    <property type="project" value="TreeGrafter"/>
</dbReference>
<keyword evidence="4 6" id="KW-0238">DNA-binding</keyword>
<dbReference type="InterPro" id="IPR001275">
    <property type="entry name" value="DM_DNA-bd"/>
</dbReference>
<name>A0AA41ML34_SCICA</name>
<evidence type="ECO:0000256" key="3">
    <source>
        <dbReference type="ARBA" id="ARBA00022833"/>
    </source>
</evidence>
<keyword evidence="5 6" id="KW-0539">Nucleus</keyword>
<comment type="subcellular location">
    <subcellularLocation>
        <location evidence="6">Nucleus</location>
    </subcellularLocation>
</comment>
<protein>
    <submittedName>
        <fullName evidence="9">Doublesex- and mab-3-related transcription factor 1</fullName>
    </submittedName>
</protein>
<reference evidence="9" key="1">
    <citation type="submission" date="2020-03" db="EMBL/GenBank/DDBJ databases">
        <title>Studies in the Genomics of Life Span.</title>
        <authorList>
            <person name="Glass D."/>
        </authorList>
    </citation>
    <scope>NUCLEOTIDE SEQUENCE</scope>
    <source>
        <strain evidence="9">SUZIE</strain>
        <tissue evidence="9">Muscle</tissue>
    </source>
</reference>
<dbReference type="GO" id="GO:0005634">
    <property type="term" value="C:nucleus"/>
    <property type="evidence" value="ECO:0007669"/>
    <property type="project" value="UniProtKB-SubCell"/>
</dbReference>
<comment type="caution">
    <text evidence="9">The sequence shown here is derived from an EMBL/GenBank/DDBJ whole genome shotgun (WGS) entry which is preliminary data.</text>
</comment>
<keyword evidence="3 6" id="KW-0862">Zinc</keyword>
<comment type="similarity">
    <text evidence="1">Belongs to the DMRT family.</text>
</comment>
<dbReference type="PROSITE" id="PS50809">
    <property type="entry name" value="DM_2"/>
    <property type="match status" value="1"/>
</dbReference>
<feature type="region of interest" description="Disordered" evidence="7">
    <location>
        <begin position="1"/>
        <end position="35"/>
    </location>
</feature>
<organism evidence="9 10">
    <name type="scientific">Sciurus carolinensis</name>
    <name type="common">Eastern gray squirrel</name>
    <dbReference type="NCBI Taxonomy" id="30640"/>
    <lineage>
        <taxon>Eukaryota</taxon>
        <taxon>Metazoa</taxon>
        <taxon>Chordata</taxon>
        <taxon>Craniata</taxon>
        <taxon>Vertebrata</taxon>
        <taxon>Euteleostomi</taxon>
        <taxon>Mammalia</taxon>
        <taxon>Eutheria</taxon>
        <taxon>Euarchontoglires</taxon>
        <taxon>Glires</taxon>
        <taxon>Rodentia</taxon>
        <taxon>Sciuromorpha</taxon>
        <taxon>Sciuridae</taxon>
        <taxon>Sciurinae</taxon>
        <taxon>Sciurini</taxon>
        <taxon>Sciurus</taxon>
    </lineage>
</organism>
<feature type="compositionally biased region" description="Low complexity" evidence="7">
    <location>
        <begin position="18"/>
        <end position="35"/>
    </location>
</feature>
<evidence type="ECO:0000256" key="5">
    <source>
        <dbReference type="ARBA" id="ARBA00023242"/>
    </source>
</evidence>
<dbReference type="Proteomes" id="UP001166674">
    <property type="component" value="Unassembled WGS sequence"/>
</dbReference>
<proteinExistence type="inferred from homology"/>
<dbReference type="SUPFAM" id="SSF82927">
    <property type="entry name" value="Cysteine-rich DNA binding domain, (DM domain)"/>
    <property type="match status" value="1"/>
</dbReference>
<evidence type="ECO:0000256" key="6">
    <source>
        <dbReference type="PROSITE-ProRule" id="PRU00070"/>
    </source>
</evidence>
<dbReference type="PANTHER" id="PTHR12322:SF70">
    <property type="entry name" value="DOUBLESEX- AND MAB-3-RELATED TRANSCRIPTION FACTOR 1"/>
    <property type="match status" value="1"/>
</dbReference>
<dbReference type="GO" id="GO:0046872">
    <property type="term" value="F:metal ion binding"/>
    <property type="evidence" value="ECO:0007669"/>
    <property type="project" value="UniProtKB-KW"/>
</dbReference>
<dbReference type="SMART" id="SM00301">
    <property type="entry name" value="DM"/>
    <property type="match status" value="1"/>
</dbReference>
<evidence type="ECO:0000256" key="1">
    <source>
        <dbReference type="ARBA" id="ARBA00006834"/>
    </source>
</evidence>
<gene>
    <name evidence="9" type="ORF">SUZIE_124690</name>
</gene>
<evidence type="ECO:0000313" key="9">
    <source>
        <dbReference type="EMBL" id="MBZ3873788.1"/>
    </source>
</evidence>
<dbReference type="Pfam" id="PF00751">
    <property type="entry name" value="DM"/>
    <property type="match status" value="1"/>
</dbReference>
<dbReference type="InterPro" id="IPR026607">
    <property type="entry name" value="DMRT"/>
</dbReference>
<evidence type="ECO:0000256" key="2">
    <source>
        <dbReference type="ARBA" id="ARBA00022723"/>
    </source>
</evidence>
<dbReference type="PANTHER" id="PTHR12322">
    <property type="entry name" value="DOUBLESEX AND MAB-3 RELATED TRANSCRIPTION FACTOR DMRT"/>
    <property type="match status" value="1"/>
</dbReference>